<keyword evidence="8" id="KW-0732">Signal</keyword>
<keyword evidence="5 6" id="KW-0539">Nucleus</keyword>
<dbReference type="GO" id="GO:0000978">
    <property type="term" value="F:RNA polymerase II cis-regulatory region sequence-specific DNA binding"/>
    <property type="evidence" value="ECO:0007669"/>
    <property type="project" value="TreeGrafter"/>
</dbReference>
<feature type="region of interest" description="Disordered" evidence="7">
    <location>
        <begin position="792"/>
        <end position="824"/>
    </location>
</feature>
<feature type="compositionally biased region" description="Low complexity" evidence="7">
    <location>
        <begin position="598"/>
        <end position="614"/>
    </location>
</feature>
<keyword evidence="2" id="KW-0805">Transcription regulation</keyword>
<feature type="chain" id="PRO_5043875973" evidence="8">
    <location>
        <begin position="19"/>
        <end position="1430"/>
    </location>
</feature>
<evidence type="ECO:0000313" key="11">
    <source>
        <dbReference type="Proteomes" id="UP000735302"/>
    </source>
</evidence>
<feature type="compositionally biased region" description="Low complexity" evidence="7">
    <location>
        <begin position="315"/>
        <end position="324"/>
    </location>
</feature>
<feature type="signal peptide" evidence="8">
    <location>
        <begin position="1"/>
        <end position="18"/>
    </location>
</feature>
<evidence type="ECO:0000256" key="1">
    <source>
        <dbReference type="ARBA" id="ARBA00004123"/>
    </source>
</evidence>
<dbReference type="InterPro" id="IPR007604">
    <property type="entry name" value="CP2"/>
</dbReference>
<evidence type="ECO:0000256" key="8">
    <source>
        <dbReference type="SAM" id="SignalP"/>
    </source>
</evidence>
<feature type="domain" description="Grh/CP2 DB" evidence="9">
    <location>
        <begin position="1032"/>
        <end position="1272"/>
    </location>
</feature>
<feature type="region of interest" description="Disordered" evidence="7">
    <location>
        <begin position="32"/>
        <end position="94"/>
    </location>
</feature>
<evidence type="ECO:0000256" key="7">
    <source>
        <dbReference type="SAM" id="MobiDB-lite"/>
    </source>
</evidence>
<feature type="compositionally biased region" description="Low complexity" evidence="7">
    <location>
        <begin position="336"/>
        <end position="350"/>
    </location>
</feature>
<keyword evidence="4" id="KW-0804">Transcription</keyword>
<name>A0AAV4B4K7_9GAST</name>
<dbReference type="PANTHER" id="PTHR11037:SF20">
    <property type="entry name" value="PROTEIN GRAINYHEAD"/>
    <property type="match status" value="1"/>
</dbReference>
<dbReference type="InterPro" id="IPR057520">
    <property type="entry name" value="GRHL1/CP2_C"/>
</dbReference>
<feature type="region of interest" description="Disordered" evidence="7">
    <location>
        <begin position="304"/>
        <end position="350"/>
    </location>
</feature>
<feature type="region of interest" description="Disordered" evidence="7">
    <location>
        <begin position="971"/>
        <end position="1025"/>
    </location>
</feature>
<dbReference type="Proteomes" id="UP000735302">
    <property type="component" value="Unassembled WGS sequence"/>
</dbReference>
<feature type="compositionally biased region" description="Low complexity" evidence="7">
    <location>
        <begin position="622"/>
        <end position="657"/>
    </location>
</feature>
<evidence type="ECO:0000256" key="6">
    <source>
        <dbReference type="PROSITE-ProRule" id="PRU01313"/>
    </source>
</evidence>
<protein>
    <submittedName>
        <fullName evidence="10">DNA-binding protein elf-1</fullName>
    </submittedName>
</protein>
<evidence type="ECO:0000259" key="9">
    <source>
        <dbReference type="PROSITE" id="PS51968"/>
    </source>
</evidence>
<dbReference type="Pfam" id="PF04516">
    <property type="entry name" value="CP2"/>
    <property type="match status" value="1"/>
</dbReference>
<feature type="compositionally biased region" description="Basic and acidic residues" evidence="7">
    <location>
        <begin position="62"/>
        <end position="77"/>
    </location>
</feature>
<comment type="caution">
    <text evidence="10">The sequence shown here is derived from an EMBL/GenBank/DDBJ whole genome shotgun (WGS) entry which is preliminary data.</text>
</comment>
<keyword evidence="11" id="KW-1185">Reference proteome</keyword>
<dbReference type="EMBL" id="BLXT01004484">
    <property type="protein sequence ID" value="GFO13319.1"/>
    <property type="molecule type" value="Genomic_DNA"/>
</dbReference>
<feature type="compositionally biased region" description="Basic residues" evidence="7">
    <location>
        <begin position="325"/>
        <end position="335"/>
    </location>
</feature>
<evidence type="ECO:0000256" key="2">
    <source>
        <dbReference type="ARBA" id="ARBA00023015"/>
    </source>
</evidence>
<dbReference type="Pfam" id="PF25416">
    <property type="entry name" value="GRHL1_C"/>
    <property type="match status" value="1"/>
</dbReference>
<dbReference type="InterPro" id="IPR040167">
    <property type="entry name" value="TF_CP2-like"/>
</dbReference>
<feature type="compositionally biased region" description="Low complexity" evidence="7">
    <location>
        <begin position="132"/>
        <end position="167"/>
    </location>
</feature>
<feature type="region of interest" description="Disordered" evidence="7">
    <location>
        <begin position="595"/>
        <end position="657"/>
    </location>
</feature>
<reference evidence="10 11" key="1">
    <citation type="journal article" date="2021" name="Elife">
        <title>Chloroplast acquisition without the gene transfer in kleptoplastic sea slugs, Plakobranchus ocellatus.</title>
        <authorList>
            <person name="Maeda T."/>
            <person name="Takahashi S."/>
            <person name="Yoshida T."/>
            <person name="Shimamura S."/>
            <person name="Takaki Y."/>
            <person name="Nagai Y."/>
            <person name="Toyoda A."/>
            <person name="Suzuki Y."/>
            <person name="Arimoto A."/>
            <person name="Ishii H."/>
            <person name="Satoh N."/>
            <person name="Nishiyama T."/>
            <person name="Hasebe M."/>
            <person name="Maruyama T."/>
            <person name="Minagawa J."/>
            <person name="Obokata J."/>
            <person name="Shigenobu S."/>
        </authorList>
    </citation>
    <scope>NUCLEOTIDE SEQUENCE [LARGE SCALE GENOMIC DNA]</scope>
</reference>
<comment type="subcellular location">
    <subcellularLocation>
        <location evidence="1 6">Nucleus</location>
    </subcellularLocation>
</comment>
<evidence type="ECO:0000313" key="10">
    <source>
        <dbReference type="EMBL" id="GFO13319.1"/>
    </source>
</evidence>
<feature type="compositionally biased region" description="Gly residues" evidence="7">
    <location>
        <begin position="985"/>
        <end position="1004"/>
    </location>
</feature>
<dbReference type="PANTHER" id="PTHR11037">
    <property type="entry name" value="TRANSCRIPTION FACTOR CP2"/>
    <property type="match status" value="1"/>
</dbReference>
<dbReference type="GO" id="GO:0005634">
    <property type="term" value="C:nucleus"/>
    <property type="evidence" value="ECO:0007669"/>
    <property type="project" value="UniProtKB-SubCell"/>
</dbReference>
<dbReference type="GO" id="GO:0001228">
    <property type="term" value="F:DNA-binding transcription activator activity, RNA polymerase II-specific"/>
    <property type="evidence" value="ECO:0007669"/>
    <property type="project" value="TreeGrafter"/>
</dbReference>
<feature type="region of interest" description="Disordered" evidence="7">
    <location>
        <begin position="368"/>
        <end position="397"/>
    </location>
</feature>
<gene>
    <name evidence="10" type="ORF">PoB_003982400</name>
</gene>
<feature type="region of interest" description="Disordered" evidence="7">
    <location>
        <begin position="850"/>
        <end position="881"/>
    </location>
</feature>
<proteinExistence type="predicted"/>
<evidence type="ECO:0000256" key="4">
    <source>
        <dbReference type="ARBA" id="ARBA00023163"/>
    </source>
</evidence>
<sequence length="1430" mass="155326">MFFFFSSVFTFTLNELNLFYCDCHCSGQRSDPSLSNADPECSPSPASTSLDHVASHSPDGNEEQHQHQVHHDLHGEGDNGGVVGDEGNSDTHGDVMAMPEYVNIFLQDEFRLDRYLIDGQTDTHPADTQADSNNNSSNDNGNTNNGTTSNGIVSNSVSSEASGSSLSQRQHPETVVVNVTEAITRPKSLKRAKAQKEPKRGAQQSSGINGEGGRRTIGRGGVRNSRVKSVNPVATSATCSVPAPATGTITANKKGGGWTASRDHQEHVLNALPTSAGGAGGLVCRSSHVIQQEAGLAGLVVLPSQTESSSPNPPLQLSQQQHGILHPHPHQHHTQHQQQQNQQQQLHHSQLTPTKGVVVSGLASSNGLPLTPIPSPSHTENHGVITNKTASPARPTLVVSSGASGAQLATHLSVPSTGVQRTQQQQQLLQRRHSVPLPQLHTLQQNNPHQQQSQLLTLVATSGNSNNSNGKIIIHPNLNGPASQVSVHPNISPSDRNITTSSSANNRIIVSAANPLSNRHLQIHTGGSQQAPQGVVPSCAPPQRVAQGILTSNDAPVSYESLVKENKFLKQALSEKIRSRQQQQHSGHPLLQVEETRLSPSPSSAASSSTSTPSPHLPPASTPLLLSSTILSPSSSASSSSSSPPQPTSSPASASVMPAPHTLQFLTDDIPSMSTITPSVKQECVGDPYGLDSSPFDHQYATYGSDLAHTVASLTNVCSGIPNMATSCAGGVQVTMATCDDVAAMTHHQHSQQHVDSQADNFNILGAMHHQQHLPSQHNHQMQSLNNLDLRQQHHQQHPQHQQTQQHHLQHQHGHPATSSNTVPPVQDAMIVQSAGGQFFQVLQPLQPLDHNQQQQQQQQHQHHMQVTSTNSSSSNANNNNGCTNGYYNYVYPQSSNSTLMDSDKQVVVERYLHQQHQYYNNGYTHFLNAENGNYNMKSPDSGFQEPCLSPNSSTVVVPKEVVGSVVVEGAKDKSKKKKSSTGAVGNGGGGNGGGGGAGGGNGGAVLTRQYSNSGSEKSAPKSPAIQKLEVNTTGYSYFLETPISTTQRLCEDRVTYLNKSQYYGLTLDFNNQERVIKCAVVKSVIVLTFREEKPMEEERKAWEFWHGRQHSYKQRILDIDTKNCQGVLPQNIEEISFNAVAVRWNPMEGPVRVNIAVHCLSTDFSNQKGVKGIPLHVQIDTYEQSPKDNTLVHRGYCQIKAFCDKGAERKTRDEERRKAAKGKSEELVPALAAPISAKSRKKQEEAAFHEPCERSEFYSMADTVTPPVFFNPLHESSEFIHKSLSLGVIPSQDEEISSLPTSLELPDSCDDFYNATPAKRARVDSSGATKDSPKVLLYVRERHETVYTALMLDVPSLHGLLRAIEQKYAIAPSKVKNFYKKSRKGILVKMDDNIVRHFSHESTFIMEMNTINDDRDFEIILIEIDPVIS</sequence>
<accession>A0AAV4B4K7</accession>
<evidence type="ECO:0000256" key="5">
    <source>
        <dbReference type="ARBA" id="ARBA00023242"/>
    </source>
</evidence>
<evidence type="ECO:0000256" key="3">
    <source>
        <dbReference type="ARBA" id="ARBA00023125"/>
    </source>
</evidence>
<dbReference type="PROSITE" id="PS51968">
    <property type="entry name" value="GRH_CP2_DB"/>
    <property type="match status" value="1"/>
</dbReference>
<keyword evidence="3 6" id="KW-0238">DNA-binding</keyword>
<feature type="region of interest" description="Disordered" evidence="7">
    <location>
        <begin position="121"/>
        <end position="229"/>
    </location>
</feature>
<organism evidence="10 11">
    <name type="scientific">Plakobranchus ocellatus</name>
    <dbReference type="NCBI Taxonomy" id="259542"/>
    <lineage>
        <taxon>Eukaryota</taxon>
        <taxon>Metazoa</taxon>
        <taxon>Spiralia</taxon>
        <taxon>Lophotrochozoa</taxon>
        <taxon>Mollusca</taxon>
        <taxon>Gastropoda</taxon>
        <taxon>Heterobranchia</taxon>
        <taxon>Euthyneura</taxon>
        <taxon>Panpulmonata</taxon>
        <taxon>Sacoglossa</taxon>
        <taxon>Placobranchoidea</taxon>
        <taxon>Plakobranchidae</taxon>
        <taxon>Plakobranchus</taxon>
    </lineage>
</organism>